<dbReference type="Pfam" id="PF06240">
    <property type="entry name" value="COXG"/>
    <property type="match status" value="1"/>
</dbReference>
<proteinExistence type="predicted"/>
<accession>A0AAE5IRV8</accession>
<keyword evidence="1" id="KW-0472">Membrane</keyword>
<reference evidence="3 4" key="1">
    <citation type="journal article" date="2016" name="Genome Biol. Evol.">
        <title>Pangenome and Phylogenomic Analysis of the Pathogenic Actinobacterium Rhodococcus equi.</title>
        <authorList>
            <person name="Anastasi E."/>
            <person name="MacArthur I."/>
            <person name="Scortti M."/>
            <person name="Alvarez S."/>
            <person name="Giguere S."/>
            <person name="Vazquez-Boland J.A."/>
        </authorList>
    </citation>
    <scope>NUCLEOTIDE SEQUENCE [LARGE SCALE GENOMIC DNA]</scope>
    <source>
        <strain evidence="3 4">PAM1271</strain>
    </source>
</reference>
<dbReference type="Gene3D" id="3.30.530.20">
    <property type="match status" value="1"/>
</dbReference>
<evidence type="ECO:0000313" key="2">
    <source>
        <dbReference type="EMBL" id="MBM4628304.1"/>
    </source>
</evidence>
<dbReference type="Proteomes" id="UP000193518">
    <property type="component" value="Unassembled WGS sequence"/>
</dbReference>
<dbReference type="InterPro" id="IPR010419">
    <property type="entry name" value="CO_DH_gsu"/>
</dbReference>
<evidence type="ECO:0000256" key="1">
    <source>
        <dbReference type="SAM" id="Phobius"/>
    </source>
</evidence>
<evidence type="ECO:0000313" key="3">
    <source>
        <dbReference type="EMBL" id="ORM26150.1"/>
    </source>
</evidence>
<dbReference type="EMBL" id="WUXD01000037">
    <property type="protein sequence ID" value="MBM4628304.1"/>
    <property type="molecule type" value="Genomic_DNA"/>
</dbReference>
<name>A0AAE5IRV8_RHOHA</name>
<dbReference type="RefSeq" id="WP_022596985.1">
    <property type="nucleotide sequence ID" value="NZ_AP025268.1"/>
</dbReference>
<comment type="caution">
    <text evidence="3">The sequence shown here is derived from an EMBL/GenBank/DDBJ whole genome shotgun (WGS) entry which is preliminary data.</text>
</comment>
<dbReference type="Proteomes" id="UP000738270">
    <property type="component" value="Unassembled WGS sequence"/>
</dbReference>
<reference evidence="2" key="2">
    <citation type="submission" date="2019-11" db="EMBL/GenBank/DDBJ databases">
        <title>Spread of Macrolides and rifampicin resistant Rhodococcus equi in clinical isolates in the USA.</title>
        <authorList>
            <person name="Alvarez-Narvaez S."/>
            <person name="Huber L."/>
            <person name="Cohen N.D."/>
            <person name="Slovis N."/>
            <person name="Greiter M."/>
            <person name="Giguere S."/>
            <person name="Hart K."/>
        </authorList>
    </citation>
    <scope>NUCLEOTIDE SEQUENCE</scope>
    <source>
        <strain evidence="2">Lh_38</strain>
    </source>
</reference>
<feature type="transmembrane region" description="Helical" evidence="1">
    <location>
        <begin position="201"/>
        <end position="223"/>
    </location>
</feature>
<keyword evidence="1" id="KW-0812">Transmembrane</keyword>
<dbReference type="InterPro" id="IPR023393">
    <property type="entry name" value="START-like_dom_sf"/>
</dbReference>
<evidence type="ECO:0000313" key="4">
    <source>
        <dbReference type="Proteomes" id="UP000193518"/>
    </source>
</evidence>
<dbReference type="EMBL" id="LWIC01000005">
    <property type="protein sequence ID" value="ORM26150.1"/>
    <property type="molecule type" value="Genomic_DNA"/>
</dbReference>
<gene>
    <name evidence="3" type="ORF">A5N68_12910</name>
    <name evidence="2" type="ORF">GS453_16205</name>
</gene>
<dbReference type="SUPFAM" id="SSF55961">
    <property type="entry name" value="Bet v1-like"/>
    <property type="match status" value="1"/>
</dbReference>
<dbReference type="PANTHER" id="PTHR38588">
    <property type="entry name" value="BLL0334 PROTEIN"/>
    <property type="match status" value="1"/>
</dbReference>
<dbReference type="PANTHER" id="PTHR38588:SF1">
    <property type="entry name" value="BLL0334 PROTEIN"/>
    <property type="match status" value="1"/>
</dbReference>
<dbReference type="CDD" id="cd05018">
    <property type="entry name" value="CoxG"/>
    <property type="match status" value="1"/>
</dbReference>
<dbReference type="AlphaFoldDB" id="A0AAE5IRV8"/>
<organism evidence="3 4">
    <name type="scientific">Rhodococcus hoagii</name>
    <name type="common">Corynebacterium equii</name>
    <dbReference type="NCBI Taxonomy" id="43767"/>
    <lineage>
        <taxon>Bacteria</taxon>
        <taxon>Bacillati</taxon>
        <taxon>Actinomycetota</taxon>
        <taxon>Actinomycetes</taxon>
        <taxon>Mycobacteriales</taxon>
        <taxon>Nocardiaceae</taxon>
        <taxon>Prescottella</taxon>
    </lineage>
</organism>
<keyword evidence="1" id="KW-1133">Transmembrane helix</keyword>
<sequence>MRIAGTAQLLAPPEVVYDNLQDGRVLAATIPGVQSLEQLADNHYKLSITAGVASIKGTYDGEVILSQQNRPESFVLTASGSGAPGTVKADVTVRLEECEGGGTLLSYDADAVVGGMVGGVGQRMITGVAKKMAGVFFKGIDGVIVDGIPVADAPADVVEAAEIVAGASPAAPVASAARAARAVGASAVPARSGESVSAPALFASAAVGAALALTGVVVGGILARGGARR</sequence>
<protein>
    <submittedName>
        <fullName evidence="3">Carbon monoxide dehydrogenase</fullName>
    </submittedName>
</protein>